<keyword evidence="1" id="KW-1133">Transmembrane helix</keyword>
<evidence type="ECO:0000313" key="2">
    <source>
        <dbReference type="EMBL" id="PYE41005.1"/>
    </source>
</evidence>
<name>A0A2V4VQ67_9GAMM</name>
<gene>
    <name evidence="2" type="ORF">DFP82_101325</name>
</gene>
<reference evidence="2 3" key="1">
    <citation type="submission" date="2018-06" db="EMBL/GenBank/DDBJ databases">
        <title>Genomic Encyclopedia of Type Strains, Phase III (KMG-III): the genomes of soil and plant-associated and newly described type strains.</title>
        <authorList>
            <person name="Whitman W."/>
        </authorList>
    </citation>
    <scope>NUCLEOTIDE SEQUENCE [LARGE SCALE GENOMIC DNA]</scope>
    <source>
        <strain evidence="2 3">CECT 5889</strain>
    </source>
</reference>
<accession>A0A2V4VQ67</accession>
<evidence type="ECO:0000313" key="3">
    <source>
        <dbReference type="Proteomes" id="UP000247746"/>
    </source>
</evidence>
<dbReference type="AlphaFoldDB" id="A0A2V4VQ67"/>
<feature type="transmembrane region" description="Helical" evidence="1">
    <location>
        <begin position="131"/>
        <end position="153"/>
    </location>
</feature>
<protein>
    <submittedName>
        <fullName evidence="2">Uncharacterized protein</fullName>
    </submittedName>
</protein>
<dbReference type="Proteomes" id="UP000247746">
    <property type="component" value="Unassembled WGS sequence"/>
</dbReference>
<keyword evidence="3" id="KW-1185">Reference proteome</keyword>
<keyword evidence="1" id="KW-0472">Membrane</keyword>
<organism evidence="2 3">
    <name type="scientific">Psychrobacter fozii</name>
    <dbReference type="NCBI Taxonomy" id="198480"/>
    <lineage>
        <taxon>Bacteria</taxon>
        <taxon>Pseudomonadati</taxon>
        <taxon>Pseudomonadota</taxon>
        <taxon>Gammaproteobacteria</taxon>
        <taxon>Moraxellales</taxon>
        <taxon>Moraxellaceae</taxon>
        <taxon>Psychrobacter</taxon>
    </lineage>
</organism>
<comment type="caution">
    <text evidence="2">The sequence shown here is derived from an EMBL/GenBank/DDBJ whole genome shotgun (WGS) entry which is preliminary data.</text>
</comment>
<dbReference type="RefSeq" id="WP_110921974.1">
    <property type="nucleotide sequence ID" value="NZ_QJSU01000001.1"/>
</dbReference>
<proteinExistence type="predicted"/>
<evidence type="ECO:0000256" key="1">
    <source>
        <dbReference type="SAM" id="Phobius"/>
    </source>
</evidence>
<dbReference type="EMBL" id="QJSU01000001">
    <property type="protein sequence ID" value="PYE41005.1"/>
    <property type="molecule type" value="Genomic_DNA"/>
</dbReference>
<sequence length="161" mass="18812">MSNRKYNKRLAAYELKLEPIIETIRIEREIERKKLALKSNSRALKNSERYMLSQGCDEKDKTELSDELNTMLMTTASRSFTQKDYEEGILTIGNRETSMDNLIRSLAIQRLQENGIEQPVPEYPFSIRYPMLSLIITTGGFMVFLLILSYFILPSLYEHFL</sequence>
<keyword evidence="1" id="KW-0812">Transmembrane</keyword>